<comment type="caution">
    <text evidence="1">The sequence shown here is derived from an EMBL/GenBank/DDBJ whole genome shotgun (WGS) entry which is preliminary data.</text>
</comment>
<dbReference type="EMBL" id="JABSTQ010011363">
    <property type="protein sequence ID" value="KAG0412271.1"/>
    <property type="molecule type" value="Genomic_DNA"/>
</dbReference>
<evidence type="ECO:0000313" key="2">
    <source>
        <dbReference type="Proteomes" id="UP000805193"/>
    </source>
</evidence>
<evidence type="ECO:0000313" key="1">
    <source>
        <dbReference type="EMBL" id="KAG0412271.1"/>
    </source>
</evidence>
<sequence>DQSWTREMGNDTEPFVFVDEKISTVARKVIQQQTTDGAFFVCDVRDLEHKVDLWRQELPGITPFYAVKCSTDPVVLHTLSSRGVNFDCSNMSEIKMVLDIGVSPDRIVYANTIKSSSHLDFASEHGVTLMTFDCMEELGKISDKNARLLLRIASNETGSGITMNNKFGCRLEEAGNLLQIARYMGFNVVGIAFHVGAAYRCPDIFARSIAEARSVFNVGIRIGHPMTVLDIGGGFTGGLRSHDRLLKLCETIRLAVDEYFPASSGVRVIAEPGQFFVTSAYTLATRVVAERRKDIDVNGEILNHKDIFINESLCNCINRDLFRFMDIGIRPLNPPHERPCNVLSTVWGATCNPLDCILDKQPLFEVCVNEWLLMDNMGAYTLVGASGFNGFGFPPVHYVASTASATAVRQVLKSMNVRSGYGHMEQLVKPRRTQSHHHLRRFSATPDMFVCAE</sequence>
<dbReference type="Proteomes" id="UP000805193">
    <property type="component" value="Unassembled WGS sequence"/>
</dbReference>
<feature type="non-terminal residue" evidence="1">
    <location>
        <position position="1"/>
    </location>
</feature>
<reference evidence="1 2" key="1">
    <citation type="journal article" date="2020" name="Cell">
        <title>Large-Scale Comparative Analyses of Tick Genomes Elucidate Their Genetic Diversity and Vector Capacities.</title>
        <authorList>
            <consortium name="Tick Genome and Microbiome Consortium (TIGMIC)"/>
            <person name="Jia N."/>
            <person name="Wang J."/>
            <person name="Shi W."/>
            <person name="Du L."/>
            <person name="Sun Y."/>
            <person name="Zhan W."/>
            <person name="Jiang J.F."/>
            <person name="Wang Q."/>
            <person name="Zhang B."/>
            <person name="Ji P."/>
            <person name="Bell-Sakyi L."/>
            <person name="Cui X.M."/>
            <person name="Yuan T.T."/>
            <person name="Jiang B.G."/>
            <person name="Yang W.F."/>
            <person name="Lam T.T."/>
            <person name="Chang Q.C."/>
            <person name="Ding S.J."/>
            <person name="Wang X.J."/>
            <person name="Zhu J.G."/>
            <person name="Ruan X.D."/>
            <person name="Zhao L."/>
            <person name="Wei J.T."/>
            <person name="Ye R.Z."/>
            <person name="Que T.C."/>
            <person name="Du C.H."/>
            <person name="Zhou Y.H."/>
            <person name="Cheng J.X."/>
            <person name="Dai P.F."/>
            <person name="Guo W.B."/>
            <person name="Han X.H."/>
            <person name="Huang E.J."/>
            <person name="Li L.F."/>
            <person name="Wei W."/>
            <person name="Gao Y.C."/>
            <person name="Liu J.Z."/>
            <person name="Shao H.Z."/>
            <person name="Wang X."/>
            <person name="Wang C.C."/>
            <person name="Yang T.C."/>
            <person name="Huo Q.B."/>
            <person name="Li W."/>
            <person name="Chen H.Y."/>
            <person name="Chen S.E."/>
            <person name="Zhou L.G."/>
            <person name="Ni X.B."/>
            <person name="Tian J.H."/>
            <person name="Sheng Y."/>
            <person name="Liu T."/>
            <person name="Pan Y.S."/>
            <person name="Xia L.Y."/>
            <person name="Li J."/>
            <person name="Zhao F."/>
            <person name="Cao W.C."/>
        </authorList>
    </citation>
    <scope>NUCLEOTIDE SEQUENCE [LARGE SCALE GENOMIC DNA]</scope>
    <source>
        <strain evidence="1">Iper-2018</strain>
    </source>
</reference>
<protein>
    <submittedName>
        <fullName evidence="1">Uncharacterized protein</fullName>
    </submittedName>
</protein>
<organism evidence="1 2">
    <name type="scientific">Ixodes persulcatus</name>
    <name type="common">Taiga tick</name>
    <dbReference type="NCBI Taxonomy" id="34615"/>
    <lineage>
        <taxon>Eukaryota</taxon>
        <taxon>Metazoa</taxon>
        <taxon>Ecdysozoa</taxon>
        <taxon>Arthropoda</taxon>
        <taxon>Chelicerata</taxon>
        <taxon>Arachnida</taxon>
        <taxon>Acari</taxon>
        <taxon>Parasitiformes</taxon>
        <taxon>Ixodida</taxon>
        <taxon>Ixodoidea</taxon>
        <taxon>Ixodidae</taxon>
        <taxon>Ixodinae</taxon>
        <taxon>Ixodes</taxon>
    </lineage>
</organism>
<name>A0AC60NYP5_IXOPE</name>
<keyword evidence="2" id="KW-1185">Reference proteome</keyword>
<gene>
    <name evidence="1" type="ORF">HPB47_010593</name>
</gene>
<proteinExistence type="predicted"/>
<accession>A0AC60NYP5</accession>